<comment type="similarity">
    <text evidence="5">Belongs to the binding-protein-dependent transport system permease family.</text>
</comment>
<dbReference type="Gene3D" id="1.10.3720.10">
    <property type="entry name" value="MetI-like"/>
    <property type="match status" value="1"/>
</dbReference>
<evidence type="ECO:0000256" key="4">
    <source>
        <dbReference type="ARBA" id="ARBA00023136"/>
    </source>
</evidence>
<keyword evidence="5" id="KW-0813">Transport</keyword>
<keyword evidence="8" id="KW-1185">Reference proteome</keyword>
<dbReference type="GO" id="GO:0055085">
    <property type="term" value="P:transmembrane transport"/>
    <property type="evidence" value="ECO:0007669"/>
    <property type="project" value="InterPro"/>
</dbReference>
<evidence type="ECO:0000256" key="3">
    <source>
        <dbReference type="ARBA" id="ARBA00022989"/>
    </source>
</evidence>
<reference evidence="7 8" key="1">
    <citation type="submission" date="2022-09" db="EMBL/GenBank/DDBJ databases">
        <title>Enrichment on poylsaccharides allowed isolation of novel metabolic and taxonomic groups of Haloarchaea.</title>
        <authorList>
            <person name="Sorokin D.Y."/>
            <person name="Elcheninov A.G."/>
            <person name="Khizhniak T.V."/>
            <person name="Kolganova T.V."/>
            <person name="Kublanov I.V."/>
        </authorList>
    </citation>
    <scope>NUCLEOTIDE SEQUENCE [LARGE SCALE GENOMIC DNA]</scope>
    <source>
        <strain evidence="7 8">AArc-curdl1</strain>
    </source>
</reference>
<dbReference type="InterPro" id="IPR035906">
    <property type="entry name" value="MetI-like_sf"/>
</dbReference>
<dbReference type="RefSeq" id="WP_342806805.1">
    <property type="nucleotide sequence ID" value="NZ_JAOPJZ010000002.1"/>
</dbReference>
<organism evidence="7 8">
    <name type="scientific">Natronosalvus hydrolyticus</name>
    <dbReference type="NCBI Taxonomy" id="2979988"/>
    <lineage>
        <taxon>Archaea</taxon>
        <taxon>Methanobacteriati</taxon>
        <taxon>Methanobacteriota</taxon>
        <taxon>Stenosarchaea group</taxon>
        <taxon>Halobacteria</taxon>
        <taxon>Halobacteriales</taxon>
        <taxon>Natrialbaceae</taxon>
        <taxon>Natronosalvus</taxon>
    </lineage>
</organism>
<evidence type="ECO:0000259" key="6">
    <source>
        <dbReference type="PROSITE" id="PS50928"/>
    </source>
</evidence>
<gene>
    <name evidence="7" type="ORF">OB919_04455</name>
</gene>
<dbReference type="PANTHER" id="PTHR42729:SF1">
    <property type="entry name" value="OLIGO_DIPEPTIDE TRANSPORT, PERMEASE PROTEIN (DPPC-2)"/>
    <property type="match status" value="1"/>
</dbReference>
<sequence length="337" mass="37150">MATSDPNDNQADDIDVFNIVADSDPLTRKERLFRWIDLNIFTPYRIIRSDWRASFGIAMIIFLVFVGTVVIRFIPYPRVGDYPRYAPPFQSLAYPLGTDNGGRGILAQLVHATPDMLIIAFSGAVVAMSIGVVIGTVAGYKGGYWDEVLMGISDVVICIPGLPLIIVIVAIYPPTSPWLVGFILAIDNWPGLARALRSQVLTIREESYIEAGRAMGRNSGEILWDDVMPQLMPYITIRSAGAARGVIFQSVGLYFIGVLPQGGLNWGVMMNDAYNIGSAVSNPGLSGHWLYAPMFVLLLMSMGLILLSQGLDRIFNPRLRARHEKKASEKDEIEVDL</sequence>
<evidence type="ECO:0000256" key="1">
    <source>
        <dbReference type="ARBA" id="ARBA00004141"/>
    </source>
</evidence>
<comment type="caution">
    <text evidence="7">The sequence shown here is derived from an EMBL/GenBank/DDBJ whole genome shotgun (WGS) entry which is preliminary data.</text>
</comment>
<accession>A0AAP3E6C9</accession>
<dbReference type="PANTHER" id="PTHR42729">
    <property type="entry name" value="OLIGO/DIPEPTIDE TRANSPORT, PERMEASE PROTEIN (DPPC-2)"/>
    <property type="match status" value="1"/>
</dbReference>
<dbReference type="InterPro" id="IPR000515">
    <property type="entry name" value="MetI-like"/>
</dbReference>
<evidence type="ECO:0000256" key="5">
    <source>
        <dbReference type="RuleBase" id="RU363032"/>
    </source>
</evidence>
<dbReference type="SUPFAM" id="SSF161098">
    <property type="entry name" value="MetI-like"/>
    <property type="match status" value="1"/>
</dbReference>
<evidence type="ECO:0000313" key="8">
    <source>
        <dbReference type="Proteomes" id="UP001321047"/>
    </source>
</evidence>
<dbReference type="AlphaFoldDB" id="A0AAP3E6C9"/>
<keyword evidence="2 5" id="KW-0812">Transmembrane</keyword>
<protein>
    <submittedName>
        <fullName evidence="7">ABC transporter permease</fullName>
    </submittedName>
</protein>
<dbReference type="GO" id="GO:0005886">
    <property type="term" value="C:plasma membrane"/>
    <property type="evidence" value="ECO:0007669"/>
    <property type="project" value="UniProtKB-SubCell"/>
</dbReference>
<evidence type="ECO:0000313" key="7">
    <source>
        <dbReference type="EMBL" id="MCU4751239.1"/>
    </source>
</evidence>
<feature type="transmembrane region" description="Helical" evidence="5">
    <location>
        <begin position="152"/>
        <end position="172"/>
    </location>
</feature>
<dbReference type="Proteomes" id="UP001321047">
    <property type="component" value="Unassembled WGS sequence"/>
</dbReference>
<evidence type="ECO:0000256" key="2">
    <source>
        <dbReference type="ARBA" id="ARBA00022692"/>
    </source>
</evidence>
<feature type="transmembrane region" description="Helical" evidence="5">
    <location>
        <begin position="288"/>
        <end position="308"/>
    </location>
</feature>
<comment type="subcellular location">
    <subcellularLocation>
        <location evidence="5">Cell membrane</location>
        <topology evidence="5">Multi-pass membrane protein</topology>
    </subcellularLocation>
    <subcellularLocation>
        <location evidence="1">Membrane</location>
        <topology evidence="1">Multi-pass membrane protein</topology>
    </subcellularLocation>
</comment>
<feature type="transmembrane region" description="Helical" evidence="5">
    <location>
        <begin position="246"/>
        <end position="268"/>
    </location>
</feature>
<dbReference type="PROSITE" id="PS50928">
    <property type="entry name" value="ABC_TM1"/>
    <property type="match status" value="1"/>
</dbReference>
<dbReference type="EMBL" id="JAOPJZ010000002">
    <property type="protein sequence ID" value="MCU4751239.1"/>
    <property type="molecule type" value="Genomic_DNA"/>
</dbReference>
<keyword evidence="4 5" id="KW-0472">Membrane</keyword>
<proteinExistence type="inferred from homology"/>
<keyword evidence="3 5" id="KW-1133">Transmembrane helix</keyword>
<dbReference type="CDD" id="cd06261">
    <property type="entry name" value="TM_PBP2"/>
    <property type="match status" value="1"/>
</dbReference>
<feature type="transmembrane region" description="Helical" evidence="5">
    <location>
        <begin position="116"/>
        <end position="140"/>
    </location>
</feature>
<feature type="domain" description="ABC transmembrane type-1" evidence="6">
    <location>
        <begin position="113"/>
        <end position="308"/>
    </location>
</feature>
<feature type="transmembrane region" description="Helical" evidence="5">
    <location>
        <begin position="53"/>
        <end position="74"/>
    </location>
</feature>
<name>A0AAP3E6C9_9EURY</name>
<dbReference type="Pfam" id="PF00528">
    <property type="entry name" value="BPD_transp_1"/>
    <property type="match status" value="1"/>
</dbReference>